<sequence length="467" mass="49162">MAAHRYPALNIRPYDAYFGIIGMFRAGYLLGVPDYTQTAWNALAAFMADMDGNGYTHDYVWANRQFRDGTINATGVLTSPSQAQFTPSDVGSPIIGTGLTGTVTIGAYLSATQVQLTGTTSVVATPQAYDILTFGPTGQWVTRAPVWADSTDSYAAMFLVALYAGFQATGDRARVQAFAPGALAALLALTTTRQRNGSFLGLPDGAYNVTLLEDAAEVSMGCRAAAFLFGPRQIIPGHTDAGMLAERYADQNQGFIRTLWDYTNPGRTISPVQMTAGSNQLTGAFLPGDVGSAISSGSPGVPLGAAITAVLPGGIAVLDRPATGSNGSGSVTTVVPGFRWSQNIDTVPQQDPPNWATLMLAYEQIWPVLGGVIDGRLATSVINHFLAAQPTFYADTDYMGGFGEDALLMAGRPTEALITALGYTNSTYNLVARLSPPFGYPFTIGKYGALMIAITADAPDSVIPPRA</sequence>
<dbReference type="Proteomes" id="UP001597417">
    <property type="component" value="Unassembled WGS sequence"/>
</dbReference>
<accession>A0ABW5FIY0</accession>
<evidence type="ECO:0000313" key="1">
    <source>
        <dbReference type="EMBL" id="MFD2414938.1"/>
    </source>
</evidence>
<gene>
    <name evidence="1" type="ORF">ACFSXZ_01200</name>
</gene>
<comment type="caution">
    <text evidence="1">The sequence shown here is derived from an EMBL/GenBank/DDBJ whole genome shotgun (WGS) entry which is preliminary data.</text>
</comment>
<protein>
    <submittedName>
        <fullName evidence="1">Uncharacterized protein</fullName>
    </submittedName>
</protein>
<reference evidence="2" key="1">
    <citation type="journal article" date="2019" name="Int. J. Syst. Evol. Microbiol.">
        <title>The Global Catalogue of Microorganisms (GCM) 10K type strain sequencing project: providing services to taxonomists for standard genome sequencing and annotation.</title>
        <authorList>
            <consortium name="The Broad Institute Genomics Platform"/>
            <consortium name="The Broad Institute Genome Sequencing Center for Infectious Disease"/>
            <person name="Wu L."/>
            <person name="Ma J."/>
        </authorList>
    </citation>
    <scope>NUCLEOTIDE SEQUENCE [LARGE SCALE GENOMIC DNA]</scope>
    <source>
        <strain evidence="2">CGMCC 4.7645</strain>
    </source>
</reference>
<dbReference type="EMBL" id="JBHUKR010000002">
    <property type="protein sequence ID" value="MFD2414938.1"/>
    <property type="molecule type" value="Genomic_DNA"/>
</dbReference>
<dbReference type="RefSeq" id="WP_378260254.1">
    <property type="nucleotide sequence ID" value="NZ_JBHUKR010000002.1"/>
</dbReference>
<proteinExistence type="predicted"/>
<name>A0ABW5FIY0_9PSEU</name>
<keyword evidence="2" id="KW-1185">Reference proteome</keyword>
<evidence type="ECO:0000313" key="2">
    <source>
        <dbReference type="Proteomes" id="UP001597417"/>
    </source>
</evidence>
<organism evidence="1 2">
    <name type="scientific">Amycolatopsis pigmentata</name>
    <dbReference type="NCBI Taxonomy" id="450801"/>
    <lineage>
        <taxon>Bacteria</taxon>
        <taxon>Bacillati</taxon>
        <taxon>Actinomycetota</taxon>
        <taxon>Actinomycetes</taxon>
        <taxon>Pseudonocardiales</taxon>
        <taxon>Pseudonocardiaceae</taxon>
        <taxon>Amycolatopsis</taxon>
    </lineage>
</organism>